<comment type="subcellular location">
    <subcellularLocation>
        <location evidence="6">Cytoplasm</location>
    </subcellularLocation>
</comment>
<evidence type="ECO:0000256" key="4">
    <source>
        <dbReference type="ARBA" id="ARBA00022691"/>
    </source>
</evidence>
<name>A0A4R1BP36_9BACT</name>
<dbReference type="InterPro" id="IPR002052">
    <property type="entry name" value="DNA_methylase_N6_adenine_CS"/>
</dbReference>
<organism evidence="8 9">
    <name type="scientific">Flaviaesturariibacter flavus</name>
    <dbReference type="NCBI Taxonomy" id="2502780"/>
    <lineage>
        <taxon>Bacteria</taxon>
        <taxon>Pseudomonadati</taxon>
        <taxon>Bacteroidota</taxon>
        <taxon>Chitinophagia</taxon>
        <taxon>Chitinophagales</taxon>
        <taxon>Chitinophagaceae</taxon>
        <taxon>Flaviaestuariibacter</taxon>
    </lineage>
</organism>
<dbReference type="SUPFAM" id="SSF53335">
    <property type="entry name" value="S-adenosyl-L-methionine-dependent methyltransferases"/>
    <property type="match status" value="1"/>
</dbReference>
<gene>
    <name evidence="8" type="ORF">EPD60_02690</name>
</gene>
<feature type="domain" description="Ribosomal RNA adenine methylase transferase N-terminal" evidence="7">
    <location>
        <begin position="49"/>
        <end position="178"/>
    </location>
</feature>
<sequence>MPPPPRAPTGIDMANPFFRFKQFTVWHDRSAMKVTTDACLFGAWVASRLRGSAVGHALDIGTGTGLLSLMVAQQCSAPIDAVEIDPQAAMQAMENRTAAGFGNITVLTGDLLQLDLPRYDVIFSNPPFYEKEIESGNAGRRTAHHADGLTWNELFAFITRHLAPGGTAYLLLPYKRRKDLDALLRREGLYLYEEIAVRPSTRQSPSRLMVALGSTEREVQSGELLIANESGYSPEFVALLRDYYLYL</sequence>
<keyword evidence="4 6" id="KW-0949">S-adenosyl-L-methionine</keyword>
<dbReference type="InterPro" id="IPR050210">
    <property type="entry name" value="tRNA_Adenine-N(6)_MTase"/>
</dbReference>
<proteinExistence type="inferred from homology"/>
<dbReference type="AlphaFoldDB" id="A0A4R1BP36"/>
<accession>A0A4R1BP36</accession>
<dbReference type="HAMAP" id="MF_01872">
    <property type="entry name" value="tRNA_methyltr_YfiC"/>
    <property type="match status" value="1"/>
</dbReference>
<keyword evidence="2 6" id="KW-0489">Methyltransferase</keyword>
<dbReference type="GO" id="GO:0016430">
    <property type="term" value="F:tRNA (adenine-N6)-methyltransferase activity"/>
    <property type="evidence" value="ECO:0007669"/>
    <property type="project" value="UniProtKB-UniRule"/>
</dbReference>
<dbReference type="Pfam" id="PF05175">
    <property type="entry name" value="MTS"/>
    <property type="match status" value="1"/>
</dbReference>
<dbReference type="OrthoDB" id="5383291at2"/>
<dbReference type="GO" id="GO:0005737">
    <property type="term" value="C:cytoplasm"/>
    <property type="evidence" value="ECO:0007669"/>
    <property type="project" value="UniProtKB-SubCell"/>
</dbReference>
<evidence type="ECO:0000256" key="6">
    <source>
        <dbReference type="HAMAP-Rule" id="MF_01872"/>
    </source>
</evidence>
<evidence type="ECO:0000313" key="9">
    <source>
        <dbReference type="Proteomes" id="UP000295334"/>
    </source>
</evidence>
<comment type="caution">
    <text evidence="8">The sequence shown here is derived from an EMBL/GenBank/DDBJ whole genome shotgun (WGS) entry which is preliminary data.</text>
</comment>
<dbReference type="EC" id="2.1.1.223" evidence="6"/>
<dbReference type="EMBL" id="SJZI01000002">
    <property type="protein sequence ID" value="TCJ19339.1"/>
    <property type="molecule type" value="Genomic_DNA"/>
</dbReference>
<keyword evidence="9" id="KW-1185">Reference proteome</keyword>
<dbReference type="GO" id="GO:0008033">
    <property type="term" value="P:tRNA processing"/>
    <property type="evidence" value="ECO:0007669"/>
    <property type="project" value="UniProtKB-UniRule"/>
</dbReference>
<dbReference type="SMART" id="SM00650">
    <property type="entry name" value="rADc"/>
    <property type="match status" value="1"/>
</dbReference>
<evidence type="ECO:0000256" key="3">
    <source>
        <dbReference type="ARBA" id="ARBA00022679"/>
    </source>
</evidence>
<dbReference type="InterPro" id="IPR020598">
    <property type="entry name" value="rRNA_Ade_methylase_Trfase_N"/>
</dbReference>
<keyword evidence="5 6" id="KW-0819">tRNA processing</keyword>
<dbReference type="InterPro" id="IPR022882">
    <property type="entry name" value="tRNA_adenine-N6_MeTrfase"/>
</dbReference>
<dbReference type="GO" id="GO:0000179">
    <property type="term" value="F:rRNA (adenine-N6,N6-)-dimethyltransferase activity"/>
    <property type="evidence" value="ECO:0007669"/>
    <property type="project" value="InterPro"/>
</dbReference>
<comment type="similarity">
    <text evidence="6">Belongs to the methyltransferase superfamily. tRNA (adenine-N(6)-)-methyltransferase family.</text>
</comment>
<evidence type="ECO:0000256" key="5">
    <source>
        <dbReference type="ARBA" id="ARBA00022694"/>
    </source>
</evidence>
<dbReference type="Gene3D" id="3.40.50.150">
    <property type="entry name" value="Vaccinia Virus protein VP39"/>
    <property type="match status" value="1"/>
</dbReference>
<dbReference type="PROSITE" id="PS00092">
    <property type="entry name" value="N6_MTASE"/>
    <property type="match status" value="1"/>
</dbReference>
<protein>
    <recommendedName>
        <fullName evidence="6">tRNA1(Val) (adenine(37)-N6)-methyltransferase</fullName>
        <ecNumber evidence="6">2.1.1.223</ecNumber>
    </recommendedName>
    <alternativeName>
        <fullName evidence="6">tRNA m6A37 methyltransferase</fullName>
    </alternativeName>
</protein>
<dbReference type="CDD" id="cd02440">
    <property type="entry name" value="AdoMet_MTases"/>
    <property type="match status" value="1"/>
</dbReference>
<dbReference type="PANTHER" id="PTHR47739:SF1">
    <property type="entry name" value="TRNA1(VAL) (ADENINE(37)-N6)-METHYLTRANSFERASE"/>
    <property type="match status" value="1"/>
</dbReference>
<dbReference type="Proteomes" id="UP000295334">
    <property type="component" value="Unassembled WGS sequence"/>
</dbReference>
<keyword evidence="1 6" id="KW-0963">Cytoplasm</keyword>
<evidence type="ECO:0000256" key="1">
    <source>
        <dbReference type="ARBA" id="ARBA00022490"/>
    </source>
</evidence>
<evidence type="ECO:0000313" key="8">
    <source>
        <dbReference type="EMBL" id="TCJ19339.1"/>
    </source>
</evidence>
<dbReference type="InterPro" id="IPR029063">
    <property type="entry name" value="SAM-dependent_MTases_sf"/>
</dbReference>
<keyword evidence="3 6" id="KW-0808">Transferase</keyword>
<dbReference type="PANTHER" id="PTHR47739">
    <property type="entry name" value="TRNA1(VAL) (ADENINE(37)-N6)-METHYLTRANSFERASE"/>
    <property type="match status" value="1"/>
</dbReference>
<reference evidence="8 9" key="1">
    <citation type="submission" date="2019-03" db="EMBL/GenBank/DDBJ databases">
        <authorList>
            <person name="Kim M.K.M."/>
        </authorList>
    </citation>
    <scope>NUCLEOTIDE SEQUENCE [LARGE SCALE GENOMIC DNA]</scope>
    <source>
        <strain evidence="8 9">17J68-12</strain>
    </source>
</reference>
<dbReference type="GO" id="GO:0003676">
    <property type="term" value="F:nucleic acid binding"/>
    <property type="evidence" value="ECO:0007669"/>
    <property type="project" value="InterPro"/>
</dbReference>
<evidence type="ECO:0000259" key="7">
    <source>
        <dbReference type="SMART" id="SM00650"/>
    </source>
</evidence>
<dbReference type="InterPro" id="IPR007848">
    <property type="entry name" value="Small_mtfrase_dom"/>
</dbReference>
<comment type="catalytic activity">
    <reaction evidence="6">
        <text>adenosine(37) in tRNA1(Val) + S-adenosyl-L-methionine = N(6)-methyladenosine(37) in tRNA1(Val) + S-adenosyl-L-homocysteine + H(+)</text>
        <dbReference type="Rhea" id="RHEA:43160"/>
        <dbReference type="Rhea" id="RHEA-COMP:10369"/>
        <dbReference type="Rhea" id="RHEA-COMP:10370"/>
        <dbReference type="ChEBI" id="CHEBI:15378"/>
        <dbReference type="ChEBI" id="CHEBI:57856"/>
        <dbReference type="ChEBI" id="CHEBI:59789"/>
        <dbReference type="ChEBI" id="CHEBI:74411"/>
        <dbReference type="ChEBI" id="CHEBI:74449"/>
        <dbReference type="EC" id="2.1.1.223"/>
    </reaction>
</comment>
<evidence type="ECO:0000256" key="2">
    <source>
        <dbReference type="ARBA" id="ARBA00022603"/>
    </source>
</evidence>
<comment type="function">
    <text evidence="6">Specifically methylates the adenine in position 37 of tRNA(1)(Val) (anticodon cmo5UAC).</text>
</comment>